<evidence type="ECO:0000256" key="4">
    <source>
        <dbReference type="ARBA" id="ARBA00023157"/>
    </source>
</evidence>
<organism evidence="8 9">
    <name type="scientific">Zootermopsis nevadensis</name>
    <name type="common">Dampwood termite</name>
    <dbReference type="NCBI Taxonomy" id="136037"/>
    <lineage>
        <taxon>Eukaryota</taxon>
        <taxon>Metazoa</taxon>
        <taxon>Ecdysozoa</taxon>
        <taxon>Arthropoda</taxon>
        <taxon>Hexapoda</taxon>
        <taxon>Insecta</taxon>
        <taxon>Pterygota</taxon>
        <taxon>Neoptera</taxon>
        <taxon>Polyneoptera</taxon>
        <taxon>Dictyoptera</taxon>
        <taxon>Blattodea</taxon>
        <taxon>Blattoidea</taxon>
        <taxon>Termitoidae</taxon>
        <taxon>Termopsidae</taxon>
        <taxon>Zootermopsis</taxon>
    </lineage>
</organism>
<evidence type="ECO:0000313" key="9">
    <source>
        <dbReference type="Proteomes" id="UP000027135"/>
    </source>
</evidence>
<dbReference type="Pfam" id="PF00066">
    <property type="entry name" value="Notch"/>
    <property type="match status" value="1"/>
</dbReference>
<keyword evidence="6" id="KW-0472">Membrane</keyword>
<evidence type="ECO:0000256" key="2">
    <source>
        <dbReference type="ARBA" id="ARBA00022679"/>
    </source>
</evidence>
<sequence length="1171" mass="135506">MFKIIMTLWKIVQRHTYDLLSHKYSVIIILITFSTILLSVIQFGEVWMTWSQENYKAIFNSFSDNIVGKSLQSKLCQNVPIDAVYTWVNGSDPVLQQHLQQYHLQLQEEASKECPYADCVPSHIIIFRHWLSDETVSHVLLLPNIRGTNASLKHRMIIGSNNWTLIELNSPDEAAEVVKLMLQSNVTLLHAHWTSDSTVSKTNEDFNTVLISGIPSTLLEERRSILHADLKKHMQSNIEHLWVYSEKRLVVVKVDTAETVNRIVQLTNRMTIGGSVVNISKAYLILELPLTDNSKDFSPSRFEDKEELRYSLRSLERFAPWVRHVYLVTNGQIPYWLDLENPRLTIVTHDQIFPNLSHLPTFSSPAIESHIHRIPGLSRKFLYLNDDVMFGKEVWPDDFITNSNGQKVYLSWPVPDCSDSCPWSWVADGSCDVTCNISECSFDGGDCGLSTEDDIGIYDENQRFANYDDDINSYNENQHESVKENLFFNMNFGGDIALNDLPDPGKRMHSLLDTLTKKNIKKDHLKGNLSHFTVDTYPHEDIKFASERTANQDTRNTNPQPYKGMYGSERNNTLYLQRIVQVQQKRNYNTNSGKTFIIPGSSLIFQQKHNQDKDNNLQVRTRMVNNNNGTSFQHNNFGNNGTDLHKNHISDGEMHGWFYPRLLKQNTGNLKESELKSNGNNKFVGMGNWQTIQSSKYSKENANHNLLYSVETVSGKFNENQNVHVASKFNQTYGSEKVISLQAIKNKPARNVSSYNAKLHKLYKKLNGKSDEPGRLYAKHNAASADKNLINSELQYNDYDVHWKNEDIVSKVSKKKHKTLKMYDAQQYDNSLSTGKKPRDTFAESLLYVNRLYNQEFGFEPRKVPAHMPHLIDIDIMEQLQARFSQQLQLTSSHKVRNAHDMQFAFSYFYFLMSSKVILPLSDIFDIFDTDHSGTWSDREIRTLLTRLYDLPLRYAGVVKFENDIINCSKELSEELSSINISTPPYERYLDSKLPVVSKTLISNCKPVADILMKKFGNKKMYQYQLQRDKHQDVSFKMLNSNISQLVSHLDDIRRDPKKFICLNDNLDPKREEDNAVARAILQDMYESLFPKPSSFELPPEFRNRFLHITELQAWRANRNTIRTVVYIGLAILITFTLINFFHVEFRWLQRKLCQRTRQQYHGDAPMFSCV</sequence>
<proteinExistence type="inferred from homology"/>
<dbReference type="GO" id="GO:0016256">
    <property type="term" value="P:N-glycan processing to lysosome"/>
    <property type="evidence" value="ECO:0007669"/>
    <property type="project" value="TreeGrafter"/>
</dbReference>
<evidence type="ECO:0000256" key="1">
    <source>
        <dbReference type="ARBA" id="ARBA00007583"/>
    </source>
</evidence>
<keyword evidence="5" id="KW-0325">Glycoprotein</keyword>
<evidence type="ECO:0000259" key="7">
    <source>
        <dbReference type="PROSITE" id="PS50258"/>
    </source>
</evidence>
<dbReference type="InterPro" id="IPR031358">
    <property type="entry name" value="Stealth_CR1"/>
</dbReference>
<dbReference type="Gene3D" id="3.30.300.320">
    <property type="match status" value="1"/>
</dbReference>
<feature type="domain" description="LNR" evidence="7">
    <location>
        <begin position="417"/>
        <end position="453"/>
    </location>
</feature>
<keyword evidence="6" id="KW-0812">Transmembrane</keyword>
<dbReference type="FunCoup" id="A0A067QZW6">
    <property type="interactions" value="990"/>
</dbReference>
<keyword evidence="3" id="KW-0677">Repeat</keyword>
<protein>
    <submittedName>
        <fullName evidence="8">N-acetylglucosamine-1-phosphotransferase subunits alpha/beta</fullName>
    </submittedName>
</protein>
<dbReference type="InterPro" id="IPR021520">
    <property type="entry name" value="Stealth_CR2"/>
</dbReference>
<dbReference type="InterPro" id="IPR031356">
    <property type="entry name" value="Stealth_CR4"/>
</dbReference>
<feature type="transmembrane region" description="Helical" evidence="6">
    <location>
        <begin position="1124"/>
        <end position="1142"/>
    </location>
</feature>
<evidence type="ECO:0000256" key="6">
    <source>
        <dbReference type="SAM" id="Phobius"/>
    </source>
</evidence>
<dbReference type="GO" id="GO:0005794">
    <property type="term" value="C:Golgi apparatus"/>
    <property type="evidence" value="ECO:0007669"/>
    <property type="project" value="TreeGrafter"/>
</dbReference>
<gene>
    <name evidence="8" type="ORF">L798_10096</name>
</gene>
<dbReference type="PROSITE" id="PS50258">
    <property type="entry name" value="LNR"/>
    <property type="match status" value="1"/>
</dbReference>
<evidence type="ECO:0000256" key="5">
    <source>
        <dbReference type="ARBA" id="ARBA00023180"/>
    </source>
</evidence>
<dbReference type="Pfam" id="PF18440">
    <property type="entry name" value="GlcNAc-1_reg"/>
    <property type="match status" value="1"/>
</dbReference>
<dbReference type="Proteomes" id="UP000027135">
    <property type="component" value="Unassembled WGS sequence"/>
</dbReference>
<evidence type="ECO:0000256" key="3">
    <source>
        <dbReference type="ARBA" id="ARBA00022737"/>
    </source>
</evidence>
<dbReference type="GO" id="GO:0003976">
    <property type="term" value="F:UDP-N-acetylglucosamine-lysosomal-enzyme N-acetylglucosaminephosphotransferase activity"/>
    <property type="evidence" value="ECO:0007669"/>
    <property type="project" value="TreeGrafter"/>
</dbReference>
<dbReference type="Pfam" id="PF11380">
    <property type="entry name" value="Stealth_CR2"/>
    <property type="match status" value="1"/>
</dbReference>
<dbReference type="Pfam" id="PF17101">
    <property type="entry name" value="Stealth_CR1"/>
    <property type="match status" value="1"/>
</dbReference>
<comment type="similarity">
    <text evidence="1">Belongs to the stealth family.</text>
</comment>
<dbReference type="OMA" id="MIDRVVM"/>
<keyword evidence="6" id="KW-1133">Transmembrane helix</keyword>
<dbReference type="eggNOG" id="ENOG502QQMR">
    <property type="taxonomic scope" value="Eukaryota"/>
</dbReference>
<dbReference type="InterPro" id="IPR047141">
    <property type="entry name" value="Stealth"/>
</dbReference>
<keyword evidence="4" id="KW-1015">Disulfide bond</keyword>
<feature type="transmembrane region" description="Helical" evidence="6">
    <location>
        <begin position="24"/>
        <end position="50"/>
    </location>
</feature>
<accession>A0A067QZW6</accession>
<dbReference type="EMBL" id="KK852807">
    <property type="protein sequence ID" value="KDR16082.1"/>
    <property type="molecule type" value="Genomic_DNA"/>
</dbReference>
<dbReference type="AlphaFoldDB" id="A0A067QZW6"/>
<dbReference type="InParanoid" id="A0A067QZW6"/>
<dbReference type="PANTHER" id="PTHR24045:SF0">
    <property type="entry name" value="N-ACETYLGLUCOSAMINE-1-PHOSPHOTRANSFERASE SUBUNITS ALPHA_BETA"/>
    <property type="match status" value="1"/>
</dbReference>
<dbReference type="InterPro" id="IPR000800">
    <property type="entry name" value="Notch_dom"/>
</dbReference>
<keyword evidence="2 8" id="KW-0808">Transferase</keyword>
<keyword evidence="9" id="KW-1185">Reference proteome</keyword>
<dbReference type="GO" id="GO:0046835">
    <property type="term" value="P:carbohydrate phosphorylation"/>
    <property type="evidence" value="ECO:0007669"/>
    <property type="project" value="TreeGrafter"/>
</dbReference>
<dbReference type="InterPro" id="IPR041536">
    <property type="entry name" value="GNPTAB_reg"/>
</dbReference>
<dbReference type="PANTHER" id="PTHR24045">
    <property type="match status" value="1"/>
</dbReference>
<dbReference type="Pfam" id="PF17103">
    <property type="entry name" value="Stealth_CR4"/>
    <property type="match status" value="1"/>
</dbReference>
<dbReference type="InterPro" id="IPR031357">
    <property type="entry name" value="Stealth_CR3"/>
</dbReference>
<dbReference type="CDD" id="cd21600">
    <property type="entry name" value="RRM2_GNPTAB"/>
    <property type="match status" value="1"/>
</dbReference>
<dbReference type="OrthoDB" id="263283at2759"/>
<evidence type="ECO:0000313" key="8">
    <source>
        <dbReference type="EMBL" id="KDR16082.1"/>
    </source>
</evidence>
<reference evidence="8 9" key="1">
    <citation type="journal article" date="2014" name="Nat. Commun.">
        <title>Molecular traces of alternative social organization in a termite genome.</title>
        <authorList>
            <person name="Terrapon N."/>
            <person name="Li C."/>
            <person name="Robertson H.M."/>
            <person name="Ji L."/>
            <person name="Meng X."/>
            <person name="Booth W."/>
            <person name="Chen Z."/>
            <person name="Childers C.P."/>
            <person name="Glastad K.M."/>
            <person name="Gokhale K."/>
            <person name="Gowin J."/>
            <person name="Gronenberg W."/>
            <person name="Hermansen R.A."/>
            <person name="Hu H."/>
            <person name="Hunt B.G."/>
            <person name="Huylmans A.K."/>
            <person name="Khalil S.M."/>
            <person name="Mitchell R.D."/>
            <person name="Munoz-Torres M.C."/>
            <person name="Mustard J.A."/>
            <person name="Pan H."/>
            <person name="Reese J.T."/>
            <person name="Scharf M.E."/>
            <person name="Sun F."/>
            <person name="Vogel H."/>
            <person name="Xiao J."/>
            <person name="Yang W."/>
            <person name="Yang Z."/>
            <person name="Yang Z."/>
            <person name="Zhou J."/>
            <person name="Zhu J."/>
            <person name="Brent C.S."/>
            <person name="Elsik C.G."/>
            <person name="Goodisman M.A."/>
            <person name="Liberles D.A."/>
            <person name="Roe R.M."/>
            <person name="Vargo E.L."/>
            <person name="Vilcinskas A."/>
            <person name="Wang J."/>
            <person name="Bornberg-Bauer E."/>
            <person name="Korb J."/>
            <person name="Zhang G."/>
            <person name="Liebig J."/>
        </authorList>
    </citation>
    <scope>NUCLEOTIDE SEQUENCE [LARGE SCALE GENOMIC DNA]</scope>
    <source>
        <tissue evidence="8">Whole organism</tissue>
    </source>
</reference>
<dbReference type="Pfam" id="PF17102">
    <property type="entry name" value="Stealth_CR3"/>
    <property type="match status" value="1"/>
</dbReference>
<name>A0A067QZW6_ZOONE</name>